<keyword evidence="2" id="KW-0812">Transmembrane</keyword>
<feature type="transmembrane region" description="Helical" evidence="2">
    <location>
        <begin position="287"/>
        <end position="308"/>
    </location>
</feature>
<dbReference type="InterPro" id="IPR005804">
    <property type="entry name" value="FA_desaturase_dom"/>
</dbReference>
<dbReference type="PANTHER" id="PTHR19353">
    <property type="entry name" value="FATTY ACID DESATURASE 2"/>
    <property type="match status" value="1"/>
</dbReference>
<feature type="region of interest" description="Disordered" evidence="1">
    <location>
        <begin position="15"/>
        <end position="51"/>
    </location>
</feature>
<feature type="transmembrane region" description="Helical" evidence="2">
    <location>
        <begin position="261"/>
        <end position="281"/>
    </location>
</feature>
<dbReference type="GO" id="GO:0016020">
    <property type="term" value="C:membrane"/>
    <property type="evidence" value="ECO:0007669"/>
    <property type="project" value="TreeGrafter"/>
</dbReference>
<reference evidence="4" key="1">
    <citation type="submission" date="2011-10" db="EMBL/GenBank/DDBJ databases">
        <title>Molecular cloning and stress-dependent expression of a gene encoding a fatty acid desaturase in microalga Isochrysis sp. CCMM5001.</title>
        <authorList>
            <person name="Wang S."/>
        </authorList>
    </citation>
    <scope>NUCLEOTIDE SEQUENCE</scope>
</reference>
<dbReference type="EMBL" id="JN854290">
    <property type="protein sequence ID" value="AFB82637.1"/>
    <property type="molecule type" value="mRNA"/>
</dbReference>
<evidence type="ECO:0000256" key="1">
    <source>
        <dbReference type="SAM" id="MobiDB-lite"/>
    </source>
</evidence>
<protein>
    <submittedName>
        <fullName evidence="4">Fatty acid desaturase</fullName>
    </submittedName>
</protein>
<dbReference type="GO" id="GO:0006629">
    <property type="term" value="P:lipid metabolic process"/>
    <property type="evidence" value="ECO:0007669"/>
    <property type="project" value="InterPro"/>
</dbReference>
<evidence type="ECO:0000259" key="3">
    <source>
        <dbReference type="Pfam" id="PF00487"/>
    </source>
</evidence>
<keyword evidence="2" id="KW-1133">Transmembrane helix</keyword>
<name>H6VQ40_9EUKA</name>
<dbReference type="GO" id="GO:0016717">
    <property type="term" value="F:oxidoreductase activity, acting on paired donors, with oxidation of a pair of donors resulting in the reduction of molecular oxygen to two molecules of water"/>
    <property type="evidence" value="ECO:0007669"/>
    <property type="project" value="TreeGrafter"/>
</dbReference>
<dbReference type="Pfam" id="PF00487">
    <property type="entry name" value="FA_desaturase"/>
    <property type="match status" value="1"/>
</dbReference>
<dbReference type="AlphaFoldDB" id="H6VQ40"/>
<accession>H6VQ40</accession>
<evidence type="ECO:0000313" key="4">
    <source>
        <dbReference type="EMBL" id="AFB82637.1"/>
    </source>
</evidence>
<proteinExistence type="evidence at transcript level"/>
<sequence>MVGAKLRPFLIGSLESTPPPRMPVRWGLTSNPEADPTRPPADPSDAPSKNAAVDLTTRDYRELRRELWAEGAFEPEPIFYMLKQLVVFAFFGAALLALRPSVCSTLLSVVARFIGLERVLDLAANSHTAGPLATWQILLSAALLALSLQQAAFIGHDTLHNGVFCRPRGQGLSRSLLAQLNAGLLLGISCEMWLCEHNLHHAYTLRPGEDPQFRYFPLWLQSVKEIPLWLAELPSARTRPILRAFVWRCVQLLTRVQHITIAPMAMLIGRYNFLLISWVFAFSRRKWLDVSFMAAHLCWFAIWLAVLLPSTRERLLFVAVHYACVGVLHVQLLLSHLCTQQFSADEEATLGVFRFQLATTRNIATNAWDSWFHGGLEKQIEHHLFPQLPRHRLHAVAPRVKALATKHGVPYMEEDFSAAMLLCAHNLARLSIELATVNPAA</sequence>
<dbReference type="InterPro" id="IPR012171">
    <property type="entry name" value="Fatty_acid_desaturase"/>
</dbReference>
<evidence type="ECO:0000256" key="2">
    <source>
        <dbReference type="SAM" id="Phobius"/>
    </source>
</evidence>
<feature type="domain" description="Fatty acid desaturase" evidence="3">
    <location>
        <begin position="134"/>
        <end position="413"/>
    </location>
</feature>
<dbReference type="CDD" id="cd03506">
    <property type="entry name" value="Delta6-FADS-like"/>
    <property type="match status" value="1"/>
</dbReference>
<organism evidence="4">
    <name type="scientific">Isochrysis sp. CCMM5001</name>
    <dbReference type="NCBI Taxonomy" id="1133105"/>
    <lineage>
        <taxon>Eukaryota</taxon>
        <taxon>Haptista</taxon>
        <taxon>Haptophyta</taxon>
        <taxon>Prymnesiophyceae</taxon>
        <taxon>Isochrysidales</taxon>
        <taxon>Isochrysidaceae</taxon>
        <taxon>Isochrysis</taxon>
    </lineage>
</organism>
<keyword evidence="2" id="KW-0472">Membrane</keyword>
<dbReference type="PANTHER" id="PTHR19353:SF82">
    <property type="entry name" value="CYTOCHROME B5 HEME-BINDING DOMAIN-CONTAINING PROTEIN"/>
    <property type="match status" value="1"/>
</dbReference>